<evidence type="ECO:0000259" key="1">
    <source>
        <dbReference type="Pfam" id="PF13546"/>
    </source>
</evidence>
<dbReference type="Proteomes" id="UP001551210">
    <property type="component" value="Unassembled WGS sequence"/>
</dbReference>
<comment type="caution">
    <text evidence="2">The sequence shown here is derived from an EMBL/GenBank/DDBJ whole genome shotgun (WGS) entry which is preliminary data.</text>
</comment>
<protein>
    <submittedName>
        <fullName evidence="2">Transposase</fullName>
    </submittedName>
</protein>
<proteinExistence type="predicted"/>
<keyword evidence="3" id="KW-1185">Reference proteome</keyword>
<reference evidence="2 3" key="1">
    <citation type="submission" date="2024-06" db="EMBL/GenBank/DDBJ databases">
        <title>The Natural Products Discovery Center: Release of the First 8490 Sequenced Strains for Exploring Actinobacteria Biosynthetic Diversity.</title>
        <authorList>
            <person name="Kalkreuter E."/>
            <person name="Kautsar S.A."/>
            <person name="Yang D."/>
            <person name="Bader C.D."/>
            <person name="Teijaro C.N."/>
            <person name="Fluegel L."/>
            <person name="Davis C.M."/>
            <person name="Simpson J.R."/>
            <person name="Lauterbach L."/>
            <person name="Steele A.D."/>
            <person name="Gui C."/>
            <person name="Meng S."/>
            <person name="Li G."/>
            <person name="Viehrig K."/>
            <person name="Ye F."/>
            <person name="Su P."/>
            <person name="Kiefer A.F."/>
            <person name="Nichols A."/>
            <person name="Cepeda A.J."/>
            <person name="Yan W."/>
            <person name="Fan B."/>
            <person name="Jiang Y."/>
            <person name="Adhikari A."/>
            <person name="Zheng C.-J."/>
            <person name="Schuster L."/>
            <person name="Cowan T.M."/>
            <person name="Smanski M.J."/>
            <person name="Chevrette M.G."/>
            <person name="De Carvalho L.P.S."/>
            <person name="Shen B."/>
        </authorList>
    </citation>
    <scope>NUCLEOTIDE SEQUENCE [LARGE SCALE GENOMIC DNA]</scope>
    <source>
        <strain evidence="2 3">NPDC045705</strain>
    </source>
</reference>
<dbReference type="InterPro" id="IPR039365">
    <property type="entry name" value="IS701-like"/>
</dbReference>
<evidence type="ECO:0000313" key="2">
    <source>
        <dbReference type="EMBL" id="MEU7297125.1"/>
    </source>
</evidence>
<feature type="domain" description="Transposase IS701-like DDE" evidence="1">
    <location>
        <begin position="20"/>
        <end position="203"/>
    </location>
</feature>
<accession>A0ABV3D3W1</accession>
<evidence type="ECO:0000313" key="3">
    <source>
        <dbReference type="Proteomes" id="UP001551210"/>
    </source>
</evidence>
<name>A0ABV3D3W1_STREX</name>
<dbReference type="PANTHER" id="PTHR33627">
    <property type="entry name" value="TRANSPOSASE"/>
    <property type="match status" value="1"/>
</dbReference>
<dbReference type="RefSeq" id="WP_359214145.1">
    <property type="nucleotide sequence ID" value="NZ_JBEZAM010000057.1"/>
</dbReference>
<gene>
    <name evidence="2" type="ORF">AB0A76_28650</name>
</gene>
<dbReference type="PANTHER" id="PTHR33627:SF1">
    <property type="entry name" value="TRANSPOSASE"/>
    <property type="match status" value="1"/>
</dbReference>
<dbReference type="InterPro" id="IPR038721">
    <property type="entry name" value="IS701-like_DDE_dom"/>
</dbReference>
<dbReference type="Pfam" id="PF13546">
    <property type="entry name" value="DDE_5"/>
    <property type="match status" value="1"/>
</dbReference>
<dbReference type="EMBL" id="JBEZAM010000057">
    <property type="protein sequence ID" value="MEU7297125.1"/>
    <property type="molecule type" value="Genomic_DNA"/>
</dbReference>
<organism evidence="2 3">
    <name type="scientific">Streptomyces exfoliatus</name>
    <name type="common">Streptomyces hydrogenans</name>
    <dbReference type="NCBI Taxonomy" id="1905"/>
    <lineage>
        <taxon>Bacteria</taxon>
        <taxon>Bacillati</taxon>
        <taxon>Actinomycetota</taxon>
        <taxon>Actinomycetes</taxon>
        <taxon>Kitasatosporales</taxon>
        <taxon>Streptomycetaceae</taxon>
        <taxon>Streptomyces</taxon>
    </lineage>
</organism>
<sequence length="409" mass="43934">MHATSDSPTFPETLAGVPLDLFASLPRSDQRLKAEEYVAGLLAAHGRKTLRNVADQFGGEAARKQSVHHFISESSWEWEPVRRGLARHADELLNPQAWVVRPTVVPKAGGHSVGVAEYFVPELGRTVTGQQSYGAWLASPAAGVPVNWQLVLPADWVEDDSRRRRAHIPETSRALSPEENAGDVALRAARSLPGTPHPVVLDAPGLDPLRMGRHFEAAGIPLVQRVDDRIRLRVDPLALPGHGVLPHTPGRLVASLRRLWRPYAPLTGGGRSLTMTVPVTLHEARDGGGGREAGGARLLVAQWPEADPSAVRLWLADPGMRPGDALRFASLAEVVDRDDALASARVGLRDFAGRSFQGWHRHITLASVAHLACVRTAGAAAGRVGDAALRGRTRVRVGAAGRPLLLRAG</sequence>